<organism evidence="2 3">
    <name type="scientific">Gracilibacillus oryzae</name>
    <dbReference type="NCBI Taxonomy" id="1672701"/>
    <lineage>
        <taxon>Bacteria</taxon>
        <taxon>Bacillati</taxon>
        <taxon>Bacillota</taxon>
        <taxon>Bacilli</taxon>
        <taxon>Bacillales</taxon>
        <taxon>Bacillaceae</taxon>
        <taxon>Gracilibacillus</taxon>
    </lineage>
</organism>
<feature type="transmembrane region" description="Helical" evidence="1">
    <location>
        <begin position="183"/>
        <end position="204"/>
    </location>
</feature>
<keyword evidence="1" id="KW-1133">Transmembrane helix</keyword>
<dbReference type="RefSeq" id="WP_153402468.1">
    <property type="nucleotide sequence ID" value="NZ_ML762427.1"/>
</dbReference>
<feature type="transmembrane region" description="Helical" evidence="1">
    <location>
        <begin position="152"/>
        <end position="176"/>
    </location>
</feature>
<keyword evidence="1" id="KW-0472">Membrane</keyword>
<evidence type="ECO:0000313" key="2">
    <source>
        <dbReference type="EMBL" id="KAB8137733.1"/>
    </source>
</evidence>
<evidence type="ECO:0000313" key="3">
    <source>
        <dbReference type="Proteomes" id="UP000480246"/>
    </source>
</evidence>
<dbReference type="Proteomes" id="UP000480246">
    <property type="component" value="Unassembled WGS sequence"/>
</dbReference>
<feature type="transmembrane region" description="Helical" evidence="1">
    <location>
        <begin position="21"/>
        <end position="37"/>
    </location>
</feature>
<feature type="transmembrane region" description="Helical" evidence="1">
    <location>
        <begin position="224"/>
        <end position="248"/>
    </location>
</feature>
<reference evidence="2 3" key="1">
    <citation type="submission" date="2019-10" db="EMBL/GenBank/DDBJ databases">
        <title>Gracilibacillus sp. nov. isolated from rice seeds.</title>
        <authorList>
            <person name="He S."/>
        </authorList>
    </citation>
    <scope>NUCLEOTIDE SEQUENCE [LARGE SCALE GENOMIC DNA]</scope>
    <source>
        <strain evidence="2 3">TD8</strain>
    </source>
</reference>
<comment type="caution">
    <text evidence="2">The sequence shown here is derived from an EMBL/GenBank/DDBJ whole genome shotgun (WGS) entry which is preliminary data.</text>
</comment>
<proteinExistence type="predicted"/>
<dbReference type="AlphaFoldDB" id="A0A7C8GTN4"/>
<feature type="transmembrane region" description="Helical" evidence="1">
    <location>
        <begin position="107"/>
        <end position="132"/>
    </location>
</feature>
<keyword evidence="1" id="KW-0812">Transmembrane</keyword>
<evidence type="ECO:0000256" key="1">
    <source>
        <dbReference type="SAM" id="Phobius"/>
    </source>
</evidence>
<feature type="transmembrane region" description="Helical" evidence="1">
    <location>
        <begin position="68"/>
        <end position="86"/>
    </location>
</feature>
<sequence length="253" mass="29441">MKLSKGLFYFYSRIMWTMNNLVPAIMIILVLTFWKGIGQGESLQDDFLRFFYGQEIGEFNLLTLLEQLIYYGTPLWLLAAFLSQWFSRNHFTILIRSEQKRKWLRALMLTGLGFQVFYVGVTFLSITFIGILTNKSWNVSALQIGECLDNNIEIIFFCLKIVEFSLLYLFLLLLYIWTENATISFLLVMSLHMLNILPLDFLIYNPAGMVTFSRLVLLNGQTEMPAIYVLSLLGSLLLLIASFIRLSLERIFR</sequence>
<protein>
    <recommendedName>
        <fullName evidence="4">ABC-2 family transporter protein</fullName>
    </recommendedName>
</protein>
<dbReference type="EMBL" id="WEID01000036">
    <property type="protein sequence ID" value="KAB8137733.1"/>
    <property type="molecule type" value="Genomic_DNA"/>
</dbReference>
<accession>A0A7C8GTN4</accession>
<evidence type="ECO:0008006" key="4">
    <source>
        <dbReference type="Google" id="ProtNLM"/>
    </source>
</evidence>
<keyword evidence="3" id="KW-1185">Reference proteome</keyword>
<name>A0A7C8GTN4_9BACI</name>
<gene>
    <name evidence="2" type="ORF">F9U64_07970</name>
</gene>